<evidence type="ECO:0008006" key="3">
    <source>
        <dbReference type="Google" id="ProtNLM"/>
    </source>
</evidence>
<dbReference type="RefSeq" id="WP_267980378.1">
    <property type="nucleotide sequence ID" value="NZ_JAPQKF010000002.1"/>
</dbReference>
<dbReference type="Proteomes" id="UP001168524">
    <property type="component" value="Unassembled WGS sequence"/>
</dbReference>
<organism evidence="1 2">
    <name type="scientific">Acinetobacter thutiue</name>
    <dbReference type="NCBI Taxonomy" id="2998078"/>
    <lineage>
        <taxon>Bacteria</taxon>
        <taxon>Pseudomonadati</taxon>
        <taxon>Pseudomonadota</taxon>
        <taxon>Gammaproteobacteria</taxon>
        <taxon>Moraxellales</taxon>
        <taxon>Moraxellaceae</taxon>
        <taxon>Acinetobacter</taxon>
    </lineage>
</organism>
<protein>
    <recommendedName>
        <fullName evidence="3">Lipoprotein</fullName>
    </recommendedName>
</protein>
<proteinExistence type="predicted"/>
<keyword evidence="2" id="KW-1185">Reference proteome</keyword>
<dbReference type="EMBL" id="JAUDZE010000002">
    <property type="protein sequence ID" value="MDN0014154.1"/>
    <property type="molecule type" value="Genomic_DNA"/>
</dbReference>
<name>A0ABT7WN97_9GAMM</name>
<dbReference type="PROSITE" id="PS51257">
    <property type="entry name" value="PROKAR_LIPOPROTEIN"/>
    <property type="match status" value="1"/>
</dbReference>
<comment type="caution">
    <text evidence="1">The sequence shown here is derived from an EMBL/GenBank/DDBJ whole genome shotgun (WGS) entry which is preliminary data.</text>
</comment>
<accession>A0ABT7WN97</accession>
<evidence type="ECO:0000313" key="2">
    <source>
        <dbReference type="Proteomes" id="UP001168524"/>
    </source>
</evidence>
<sequence length="87" mass="9715">MKQFTTLGFLAGMLLMSGCSTSVESQFKKACRDGGGNRTFCSCLYEQVSGHYGKERFDAIATGKRQLPNDYNEKVMEITYHCASKQL</sequence>
<gene>
    <name evidence="1" type="ORF">QTA56_07875</name>
</gene>
<evidence type="ECO:0000313" key="1">
    <source>
        <dbReference type="EMBL" id="MDN0014154.1"/>
    </source>
</evidence>
<reference evidence="1" key="1">
    <citation type="submission" date="2023-06" db="EMBL/GenBank/DDBJ databases">
        <title>Two novel species of Acinetobacter isolated from motorbike repairing workshop in Vietnam.</title>
        <authorList>
            <person name="Le N.T.T."/>
        </authorList>
    </citation>
    <scope>NUCLEOTIDE SEQUENCE</scope>
    <source>
        <strain evidence="1">VNH17</strain>
    </source>
</reference>